<gene>
    <name evidence="1" type="ORF">AV530_002250</name>
</gene>
<evidence type="ECO:0000313" key="2">
    <source>
        <dbReference type="Proteomes" id="UP000190648"/>
    </source>
</evidence>
<organism evidence="1 2">
    <name type="scientific">Patagioenas fasciata monilis</name>
    <dbReference type="NCBI Taxonomy" id="372326"/>
    <lineage>
        <taxon>Eukaryota</taxon>
        <taxon>Metazoa</taxon>
        <taxon>Chordata</taxon>
        <taxon>Craniata</taxon>
        <taxon>Vertebrata</taxon>
        <taxon>Euteleostomi</taxon>
        <taxon>Archelosauria</taxon>
        <taxon>Archosauria</taxon>
        <taxon>Dinosauria</taxon>
        <taxon>Saurischia</taxon>
        <taxon>Theropoda</taxon>
        <taxon>Coelurosauria</taxon>
        <taxon>Aves</taxon>
        <taxon>Neognathae</taxon>
        <taxon>Neoaves</taxon>
        <taxon>Columbimorphae</taxon>
        <taxon>Columbiformes</taxon>
        <taxon>Columbidae</taxon>
        <taxon>Patagioenas</taxon>
    </lineage>
</organism>
<proteinExistence type="predicted"/>
<name>A0A1V4K5V0_PATFA</name>
<keyword evidence="2" id="KW-1185">Reference proteome</keyword>
<dbReference type="EMBL" id="LSYS01004331">
    <property type="protein sequence ID" value="OPJ79774.1"/>
    <property type="molecule type" value="Genomic_DNA"/>
</dbReference>
<reference evidence="1 2" key="1">
    <citation type="submission" date="2016-02" db="EMBL/GenBank/DDBJ databases">
        <title>Band-tailed pigeon sequencing and assembly.</title>
        <authorList>
            <person name="Soares A.E."/>
            <person name="Novak B.J."/>
            <person name="Rice E.S."/>
            <person name="O'Connell B."/>
            <person name="Chang D."/>
            <person name="Weber S."/>
            <person name="Shapiro B."/>
        </authorList>
    </citation>
    <scope>NUCLEOTIDE SEQUENCE [LARGE SCALE GENOMIC DNA]</scope>
    <source>
        <strain evidence="1">BTP2013</strain>
        <tissue evidence="1">Blood</tissue>
    </source>
</reference>
<dbReference type="Proteomes" id="UP000190648">
    <property type="component" value="Unassembled WGS sequence"/>
</dbReference>
<evidence type="ECO:0000313" key="1">
    <source>
        <dbReference type="EMBL" id="OPJ79774.1"/>
    </source>
</evidence>
<dbReference type="AlphaFoldDB" id="A0A1V4K5V0"/>
<accession>A0A1V4K5V0</accession>
<sequence length="143" mass="16248">MTPLIYESDCAEPTNVQPQRRANQANTLTIWGCGSGRRSFGNGEHCSRWTLKVPFLSAFPAEATLMFSGECGSAGDDEEKQPWEWISPVLDLLVQMGRCHHICGGTAMLNRPWRPRLSRYIHLIEAEQRHTNWQESKLFAIAF</sequence>
<comment type="caution">
    <text evidence="1">The sequence shown here is derived from an EMBL/GenBank/DDBJ whole genome shotgun (WGS) entry which is preliminary data.</text>
</comment>
<protein>
    <submittedName>
        <fullName evidence="1">Uncharacterized protein</fullName>
    </submittedName>
</protein>